<feature type="non-terminal residue" evidence="2">
    <location>
        <position position="1"/>
    </location>
</feature>
<keyword evidence="3" id="KW-1185">Reference proteome</keyword>
<accession>A0ABN9LMP1</accession>
<protein>
    <recommendedName>
        <fullName evidence="1">PID domain-containing protein</fullName>
    </recommendedName>
</protein>
<dbReference type="InterPro" id="IPR039801">
    <property type="entry name" value="EPS8-like"/>
</dbReference>
<dbReference type="Proteomes" id="UP001176940">
    <property type="component" value="Unassembled WGS sequence"/>
</dbReference>
<dbReference type="EMBL" id="CAUEEQ010021815">
    <property type="protein sequence ID" value="CAJ0943918.1"/>
    <property type="molecule type" value="Genomic_DNA"/>
</dbReference>
<dbReference type="InterPro" id="IPR036397">
    <property type="entry name" value="RNaseH_sf"/>
</dbReference>
<dbReference type="PANTHER" id="PTHR12287:SF21">
    <property type="entry name" value="EPIDERMAL GROWTH FACTOR RECEPTOR KINASE SUBSTRATE 8"/>
    <property type="match status" value="1"/>
</dbReference>
<feature type="domain" description="PID" evidence="1">
    <location>
        <begin position="179"/>
        <end position="290"/>
    </location>
</feature>
<name>A0ABN9LMP1_9NEOB</name>
<dbReference type="SMART" id="SM00462">
    <property type="entry name" value="PTB"/>
    <property type="match status" value="1"/>
</dbReference>
<dbReference type="Gene3D" id="3.30.420.10">
    <property type="entry name" value="Ribonuclease H-like superfamily/Ribonuclease H"/>
    <property type="match status" value="1"/>
</dbReference>
<dbReference type="Pfam" id="PF08416">
    <property type="entry name" value="PTB"/>
    <property type="match status" value="1"/>
</dbReference>
<proteinExistence type="predicted"/>
<dbReference type="Gene3D" id="2.30.29.30">
    <property type="entry name" value="Pleckstrin-homology domain (PH domain)/Phosphotyrosine-binding domain (PTB)"/>
    <property type="match status" value="1"/>
</dbReference>
<dbReference type="InterPro" id="IPR011993">
    <property type="entry name" value="PH-like_dom_sf"/>
</dbReference>
<comment type="caution">
    <text evidence="2">The sequence shown here is derived from an EMBL/GenBank/DDBJ whole genome shotgun (WGS) entry which is preliminary data.</text>
</comment>
<feature type="non-terminal residue" evidence="2">
    <location>
        <position position="290"/>
    </location>
</feature>
<dbReference type="CDD" id="cd01210">
    <property type="entry name" value="PTB_EPS8"/>
    <property type="match status" value="1"/>
</dbReference>
<dbReference type="InterPro" id="IPR033928">
    <property type="entry name" value="EPS8_PTB"/>
</dbReference>
<dbReference type="InterPro" id="IPR013625">
    <property type="entry name" value="PTB"/>
</dbReference>
<sequence length="290" mass="33302">FFKVATFRFDDCFAHSWHSLDELQEALVPTTVSLCDAEKVNGWTLHAWFPPTMTPNTSRLCKGYLTKKESDGVLRQMTWPPQSPDLNPIEMVWGELDHRVKAKGPASAKHLWELLQDCWKTIPGDYLLKLIKRMPRECSSRECAKQASKQKDNSTICYFKCQVTKQRKNYARDSVSVVSETSQYHVEHLTTFVMDRKDAVLTIDDGIRKLKLLDAKGKVWTQDMYLQVDDKAVSLYDIETKTELENFPVGGIQHCKAVMNSCRYDSILALVCKEPTQSKADLHLFQCDEV</sequence>
<evidence type="ECO:0000313" key="2">
    <source>
        <dbReference type="EMBL" id="CAJ0943918.1"/>
    </source>
</evidence>
<evidence type="ECO:0000313" key="3">
    <source>
        <dbReference type="Proteomes" id="UP001176940"/>
    </source>
</evidence>
<dbReference type="SUPFAM" id="SSF50729">
    <property type="entry name" value="PH domain-like"/>
    <property type="match status" value="1"/>
</dbReference>
<evidence type="ECO:0000259" key="1">
    <source>
        <dbReference type="SMART" id="SM00462"/>
    </source>
</evidence>
<dbReference type="PANTHER" id="PTHR12287">
    <property type="entry name" value="EPIDERMAL GROWTH FACTOR RECEPTOR KINASE SUBSTRATE EPS8-RELATED PROTEIN"/>
    <property type="match status" value="1"/>
</dbReference>
<gene>
    <name evidence="2" type="ORF">RIMI_LOCUS10181028</name>
</gene>
<dbReference type="InterPro" id="IPR006020">
    <property type="entry name" value="PTB/PI_dom"/>
</dbReference>
<organism evidence="2 3">
    <name type="scientific">Ranitomeya imitator</name>
    <name type="common">mimic poison frog</name>
    <dbReference type="NCBI Taxonomy" id="111125"/>
    <lineage>
        <taxon>Eukaryota</taxon>
        <taxon>Metazoa</taxon>
        <taxon>Chordata</taxon>
        <taxon>Craniata</taxon>
        <taxon>Vertebrata</taxon>
        <taxon>Euteleostomi</taxon>
        <taxon>Amphibia</taxon>
        <taxon>Batrachia</taxon>
        <taxon>Anura</taxon>
        <taxon>Neobatrachia</taxon>
        <taxon>Hyloidea</taxon>
        <taxon>Dendrobatidae</taxon>
        <taxon>Dendrobatinae</taxon>
        <taxon>Ranitomeya</taxon>
    </lineage>
</organism>
<reference evidence="2" key="1">
    <citation type="submission" date="2023-07" db="EMBL/GenBank/DDBJ databases">
        <authorList>
            <person name="Stuckert A."/>
        </authorList>
    </citation>
    <scope>NUCLEOTIDE SEQUENCE</scope>
</reference>